<dbReference type="AlphaFoldDB" id="A0A375YJ78"/>
<keyword evidence="1" id="KW-0472">Membrane</keyword>
<evidence type="ECO:0008006" key="5">
    <source>
        <dbReference type="Google" id="ProtNLM"/>
    </source>
</evidence>
<keyword evidence="4" id="KW-1185">Reference proteome</keyword>
<gene>
    <name evidence="3" type="ORF">MPP7335_02943</name>
</gene>
<reference evidence="3 4" key="1">
    <citation type="submission" date="2018-05" db="EMBL/GenBank/DDBJ databases">
        <authorList>
            <consortium name="IHU Genomes"/>
        </authorList>
    </citation>
    <scope>NUCLEOTIDE SEQUENCE [LARGE SCALE GENOMIC DNA]</scope>
    <source>
        <strain evidence="3 4">P7335</strain>
    </source>
</reference>
<dbReference type="Proteomes" id="UP000252008">
    <property type="component" value="Unassembled WGS sequence"/>
</dbReference>
<keyword evidence="1" id="KW-1133">Transmembrane helix</keyword>
<accession>A0A375YJ78</accession>
<feature type="signal peptide" evidence="2">
    <location>
        <begin position="1"/>
        <end position="23"/>
    </location>
</feature>
<keyword evidence="2" id="KW-0732">Signal</keyword>
<evidence type="ECO:0000313" key="4">
    <source>
        <dbReference type="Proteomes" id="UP000252008"/>
    </source>
</evidence>
<evidence type="ECO:0000256" key="2">
    <source>
        <dbReference type="SAM" id="SignalP"/>
    </source>
</evidence>
<dbReference type="STRING" id="39692.BST38_01945"/>
<proteinExistence type="predicted"/>
<feature type="chain" id="PRO_5017002720" description="YrhK domain-containing protein" evidence="2">
    <location>
        <begin position="24"/>
        <end position="183"/>
    </location>
</feature>
<evidence type="ECO:0000313" key="3">
    <source>
        <dbReference type="EMBL" id="SRX81196.1"/>
    </source>
</evidence>
<sequence>MFAIGSTLFALATAPGFPGWAGAATADTLCFTGSWFFTTAAWIQLVRSDRTRWFDRAAAATQFAGTLLFNLSTGAAVWAHAVTEQRDYVWTPDATGSALFLISGVLGMAAVGMPDLRSRDWCAGAINLAGCVAFGVSALAAFIRPDGVTADEWLANFGTFLGALCFLAAALIVLPRFARRVRA</sequence>
<organism evidence="3 4">
    <name type="scientific">Mycolicibacterium parafortuitum</name>
    <name type="common">Mycobacterium parafortuitum</name>
    <dbReference type="NCBI Taxonomy" id="39692"/>
    <lineage>
        <taxon>Bacteria</taxon>
        <taxon>Bacillati</taxon>
        <taxon>Actinomycetota</taxon>
        <taxon>Actinomycetes</taxon>
        <taxon>Mycobacteriales</taxon>
        <taxon>Mycobacteriaceae</taxon>
        <taxon>Mycolicibacterium</taxon>
    </lineage>
</organism>
<feature type="transmembrane region" description="Helical" evidence="1">
    <location>
        <begin position="155"/>
        <end position="174"/>
    </location>
</feature>
<protein>
    <recommendedName>
        <fullName evidence="5">YrhK domain-containing protein</fullName>
    </recommendedName>
</protein>
<feature type="transmembrane region" description="Helical" evidence="1">
    <location>
        <begin position="125"/>
        <end position="143"/>
    </location>
</feature>
<dbReference type="RefSeq" id="WP_237160636.1">
    <property type="nucleotide sequence ID" value="NZ_MVID01000001.1"/>
</dbReference>
<feature type="transmembrane region" description="Helical" evidence="1">
    <location>
        <begin position="94"/>
        <end position="113"/>
    </location>
</feature>
<keyword evidence="1" id="KW-0812">Transmembrane</keyword>
<dbReference type="EMBL" id="UEGS01000001">
    <property type="protein sequence ID" value="SRX81196.1"/>
    <property type="molecule type" value="Genomic_DNA"/>
</dbReference>
<evidence type="ECO:0000256" key="1">
    <source>
        <dbReference type="SAM" id="Phobius"/>
    </source>
</evidence>
<name>A0A375YJ78_MYCPF</name>